<evidence type="ECO:0000313" key="6">
    <source>
        <dbReference type="EMBL" id="ART61657.1"/>
    </source>
</evidence>
<accession>A0A240UJH9</accession>
<feature type="transmembrane region" description="Helical" evidence="4">
    <location>
        <begin position="37"/>
        <end position="58"/>
    </location>
</feature>
<keyword evidence="7" id="KW-1185">Reference proteome</keyword>
<dbReference type="GO" id="GO:0005886">
    <property type="term" value="C:plasma membrane"/>
    <property type="evidence" value="ECO:0007669"/>
    <property type="project" value="InterPro"/>
</dbReference>
<evidence type="ECO:0000256" key="1">
    <source>
        <dbReference type="ARBA" id="ARBA00012374"/>
    </source>
</evidence>
<feature type="domain" description="Phosphatidic acid phosphatase type 2/haloperoxidase" evidence="5">
    <location>
        <begin position="71"/>
        <end position="182"/>
    </location>
</feature>
<dbReference type="InterPro" id="IPR033879">
    <property type="entry name" value="UPP_Pase"/>
</dbReference>
<feature type="transmembrane region" description="Helical" evidence="4">
    <location>
        <begin position="141"/>
        <end position="161"/>
    </location>
</feature>
<dbReference type="EMBL" id="CP021358">
    <property type="protein sequence ID" value="ART61657.1"/>
    <property type="molecule type" value="Genomic_DNA"/>
</dbReference>
<dbReference type="CDD" id="cd03385">
    <property type="entry name" value="PAP2_BcrC_like"/>
    <property type="match status" value="1"/>
</dbReference>
<proteinExistence type="predicted"/>
<dbReference type="EC" id="3.6.1.27" evidence="1"/>
<feature type="transmembrane region" description="Helical" evidence="4">
    <location>
        <begin position="167"/>
        <end position="184"/>
    </location>
</feature>
<name>A0A240UJH9_9GAMM</name>
<reference evidence="6 7" key="1">
    <citation type="submission" date="2017-05" db="EMBL/GenBank/DDBJ databases">
        <authorList>
            <person name="Song R."/>
            <person name="Chenine A.L."/>
            <person name="Ruprecht R.M."/>
        </authorList>
    </citation>
    <scope>NUCLEOTIDE SEQUENCE [LARGE SCALE GENOMIC DNA]</scope>
    <source>
        <strain evidence="6">SW32</strain>
    </source>
</reference>
<keyword evidence="4" id="KW-1133">Transmembrane helix</keyword>
<evidence type="ECO:0000256" key="4">
    <source>
        <dbReference type="SAM" id="Phobius"/>
    </source>
</evidence>
<evidence type="ECO:0000259" key="5">
    <source>
        <dbReference type="SMART" id="SM00014"/>
    </source>
</evidence>
<feature type="transmembrane region" description="Helical" evidence="4">
    <location>
        <begin position="70"/>
        <end position="95"/>
    </location>
</feature>
<dbReference type="InterPro" id="IPR000326">
    <property type="entry name" value="PAP2/HPO"/>
</dbReference>
<evidence type="ECO:0000256" key="2">
    <source>
        <dbReference type="ARBA" id="ARBA00032707"/>
    </source>
</evidence>
<dbReference type="PANTHER" id="PTHR14969">
    <property type="entry name" value="SPHINGOSINE-1-PHOSPHATE PHOSPHOHYDROLASE"/>
    <property type="match status" value="1"/>
</dbReference>
<organism evidence="6 7">
    <name type="scientific">Kushneria marisflavi</name>
    <dbReference type="NCBI Taxonomy" id="157779"/>
    <lineage>
        <taxon>Bacteria</taxon>
        <taxon>Pseudomonadati</taxon>
        <taxon>Pseudomonadota</taxon>
        <taxon>Gammaproteobacteria</taxon>
        <taxon>Oceanospirillales</taxon>
        <taxon>Halomonadaceae</taxon>
        <taxon>Kushneria</taxon>
    </lineage>
</organism>
<dbReference type="GO" id="GO:0050380">
    <property type="term" value="F:undecaprenyl-diphosphatase activity"/>
    <property type="evidence" value="ECO:0007669"/>
    <property type="project" value="UniProtKB-EC"/>
</dbReference>
<comment type="catalytic activity">
    <reaction evidence="3">
        <text>di-trans,octa-cis-undecaprenyl diphosphate + H2O = di-trans,octa-cis-undecaprenyl phosphate + phosphate + H(+)</text>
        <dbReference type="Rhea" id="RHEA:28094"/>
        <dbReference type="ChEBI" id="CHEBI:15377"/>
        <dbReference type="ChEBI" id="CHEBI:15378"/>
        <dbReference type="ChEBI" id="CHEBI:43474"/>
        <dbReference type="ChEBI" id="CHEBI:58405"/>
        <dbReference type="ChEBI" id="CHEBI:60392"/>
        <dbReference type="EC" id="3.6.1.27"/>
    </reaction>
</comment>
<dbReference type="InterPro" id="IPR036938">
    <property type="entry name" value="PAP2/HPO_sf"/>
</dbReference>
<evidence type="ECO:0000313" key="7">
    <source>
        <dbReference type="Proteomes" id="UP000194457"/>
    </source>
</evidence>
<keyword evidence="4" id="KW-0472">Membrane</keyword>
<dbReference type="AlphaFoldDB" id="A0A240UJH9"/>
<keyword evidence="4" id="KW-0812">Transmembrane</keyword>
<dbReference type="KEGG" id="kma:B9H00_00100"/>
<feature type="transmembrane region" description="Helical" evidence="4">
    <location>
        <begin position="115"/>
        <end position="134"/>
    </location>
</feature>
<gene>
    <name evidence="6" type="ORF">B9H00_00100</name>
</gene>
<protein>
    <recommendedName>
        <fullName evidence="1">undecaprenyl-diphosphate phosphatase</fullName>
        <ecNumber evidence="1">3.6.1.27</ecNumber>
    </recommendedName>
    <alternativeName>
        <fullName evidence="2">Undecaprenyl pyrophosphate phosphatase</fullName>
    </alternativeName>
</protein>
<evidence type="ECO:0000256" key="3">
    <source>
        <dbReference type="ARBA" id="ARBA00047594"/>
    </source>
</evidence>
<dbReference type="Pfam" id="PF01569">
    <property type="entry name" value="PAP2"/>
    <property type="match status" value="1"/>
</dbReference>
<dbReference type="Gene3D" id="1.20.144.10">
    <property type="entry name" value="Phosphatidic acid phosphatase type 2/haloperoxidase"/>
    <property type="match status" value="1"/>
</dbReference>
<sequence>MTDTGPQLLFQVSNSSMEAFNQHLFLVLNAQQQSQPLVIWFAIIMAKYAIFCIPLIMLKGWLGKSEAHHKIMLTALLATVGALLINNLIGSLIWYHPRPFVMPLGHTLISHAPTPSFPSNHMTIVSTVAFSFILRPALRKTGVALAVLALPIAWSRIYLGVHFPLDMLGAVIVAGVASLMMLWLQPLYLETLYGVTRGVYRIVFSPLIARGLLHR</sequence>
<dbReference type="PANTHER" id="PTHR14969:SF13">
    <property type="entry name" value="AT30094P"/>
    <property type="match status" value="1"/>
</dbReference>
<dbReference type="SUPFAM" id="SSF48317">
    <property type="entry name" value="Acid phosphatase/Vanadium-dependent haloperoxidase"/>
    <property type="match status" value="1"/>
</dbReference>
<dbReference type="SMART" id="SM00014">
    <property type="entry name" value="acidPPc"/>
    <property type="match status" value="1"/>
</dbReference>
<dbReference type="Proteomes" id="UP000194457">
    <property type="component" value="Chromosome"/>
</dbReference>